<organism evidence="1 2">
    <name type="scientific">Clostridium frigoriphilum</name>
    <dbReference type="NCBI Taxonomy" id="443253"/>
    <lineage>
        <taxon>Bacteria</taxon>
        <taxon>Bacillati</taxon>
        <taxon>Bacillota</taxon>
        <taxon>Clostridia</taxon>
        <taxon>Eubacteriales</taxon>
        <taxon>Clostridiaceae</taxon>
        <taxon>Clostridium</taxon>
    </lineage>
</organism>
<evidence type="ECO:0000313" key="1">
    <source>
        <dbReference type="EMBL" id="MEF2114913.1"/>
    </source>
</evidence>
<dbReference type="RefSeq" id="WP_216247917.1">
    <property type="nucleotide sequence ID" value="NZ_JAZHFS010000033.1"/>
</dbReference>
<dbReference type="InterPro" id="IPR021145">
    <property type="entry name" value="Portal_protein_SPP1_Gp6-like"/>
</dbReference>
<comment type="caution">
    <text evidence="1">The sequence shown here is derived from an EMBL/GenBank/DDBJ whole genome shotgun (WGS) entry which is preliminary data.</text>
</comment>
<reference evidence="1 2" key="1">
    <citation type="submission" date="2023-11" db="EMBL/GenBank/DDBJ databases">
        <title>Draft genome sequence of a psychrophilic Clostridium strain from permafrost water brine.</title>
        <authorList>
            <person name="Shcherbakova V.A."/>
            <person name="Trubitsyn V.E."/>
            <person name="Zakharyuk A.G."/>
        </authorList>
    </citation>
    <scope>NUCLEOTIDE SEQUENCE [LARGE SCALE GENOMIC DNA]</scope>
    <source>
        <strain evidence="1 2">14F</strain>
    </source>
</reference>
<dbReference type="EMBL" id="JAZHFS010000033">
    <property type="protein sequence ID" value="MEF2114913.1"/>
    <property type="molecule type" value="Genomic_DNA"/>
</dbReference>
<sequence>MEVSTELLKAIKIEYDTKKIIYDKMLRYYDGDTDSKRNYKKIKSRSNLFADNNYIMKFIQEEANYCCLNKVTYSSHTGNKAAVDSIRLALRNYSEGYNKELLKQALIFQEAYSLHYINSNGDFASLICTPQNSYILQDDFGNIQLFIRFFKKKFNTVDVFADVYTDDSIIHYKVNGTFVQIGDIDGNIFSSIPVGICKIGSISESLYSKLSGLEDAYCTNLSDQTNLNSDLRTKYLHFKNCDPSPEQMDTMKENATITTSGEGDVRWVQSTEVSFESTINILQDNIYQQASHLNFNNPLSSNTSSLALQGTMMAMNQKVGDDITAMTDCLKVRIKFIFEYLKIKVGSDFSWKDILIKITANIPSDNLLASQILSQNPNISRKTGYGLYSFIDSPEAEEKQKDLEDKANSIGNDLLNPTIPVNSTVPDVVEAK</sequence>
<protein>
    <submittedName>
        <fullName evidence="1">Phage portal protein</fullName>
    </submittedName>
</protein>
<keyword evidence="2" id="KW-1185">Reference proteome</keyword>
<gene>
    <name evidence="1" type="ORF">SJI18_21730</name>
</gene>
<evidence type="ECO:0000313" key="2">
    <source>
        <dbReference type="Proteomes" id="UP001498469"/>
    </source>
</evidence>
<proteinExistence type="predicted"/>
<accession>A0ABU7UU33</accession>
<dbReference type="Pfam" id="PF05133">
    <property type="entry name" value="SPP1_portal"/>
    <property type="match status" value="1"/>
</dbReference>
<name>A0ABU7UU33_9CLOT</name>
<dbReference type="Proteomes" id="UP001498469">
    <property type="component" value="Unassembled WGS sequence"/>
</dbReference>